<sequence length="147" mass="15891">MVLHRWMLLDSGGLENYNLGSPTGKLVHDIKRPPFGVKAKKDDVLSGGIDSTSQFPRAEFDLCEKRSTRQERQKGNPHAVPPLFFESFVYSAFSRPNRNVTTPHSWMLSVLSSPPPAAAGGRLTGSASPAAGPDTEQPSRSSGSPET</sequence>
<evidence type="ECO:0000313" key="3">
    <source>
        <dbReference type="Proteomes" id="UP000001631"/>
    </source>
</evidence>
<feature type="compositionally biased region" description="Polar residues" evidence="1">
    <location>
        <begin position="136"/>
        <end position="147"/>
    </location>
</feature>
<dbReference type="AlphaFoldDB" id="C0NVH6"/>
<proteinExistence type="predicted"/>
<name>C0NVH6_AJECG</name>
<feature type="region of interest" description="Disordered" evidence="1">
    <location>
        <begin position="107"/>
        <end position="147"/>
    </location>
</feature>
<dbReference type="RefSeq" id="XP_045284996.1">
    <property type="nucleotide sequence ID" value="XM_045434205.1"/>
</dbReference>
<protein>
    <submittedName>
        <fullName evidence="2">Uncharacterized protein</fullName>
    </submittedName>
</protein>
<dbReference type="EMBL" id="GG663373">
    <property type="protein sequence ID" value="EEH04515.1"/>
    <property type="molecule type" value="Genomic_DNA"/>
</dbReference>
<dbReference type="GeneID" id="69040172"/>
<reference evidence="2" key="1">
    <citation type="submission" date="2009-02" db="EMBL/GenBank/DDBJ databases">
        <title>The Genome Sequence of Ajellomyces capsulatus strain G186AR.</title>
        <authorList>
            <consortium name="The Broad Institute Genome Sequencing Platform"/>
            <person name="Champion M."/>
            <person name="Cuomo C."/>
            <person name="Ma L.-J."/>
            <person name="Henn M.R."/>
            <person name="Sil A."/>
            <person name="Goldman B."/>
            <person name="Young S.K."/>
            <person name="Kodira C.D."/>
            <person name="Zeng Q."/>
            <person name="Koehrsen M."/>
            <person name="Alvarado L."/>
            <person name="Berlin A."/>
            <person name="Borenstein D."/>
            <person name="Chen Z."/>
            <person name="Engels R."/>
            <person name="Freedman E."/>
            <person name="Gellesch M."/>
            <person name="Goldberg J."/>
            <person name="Griggs A."/>
            <person name="Gujja S."/>
            <person name="Heiman D."/>
            <person name="Hepburn T."/>
            <person name="Howarth C."/>
            <person name="Jen D."/>
            <person name="Larson L."/>
            <person name="Lewis B."/>
            <person name="Mehta T."/>
            <person name="Park D."/>
            <person name="Pearson M."/>
            <person name="Roberts A."/>
            <person name="Saif S."/>
            <person name="Shea T."/>
            <person name="Shenoy N."/>
            <person name="Sisk P."/>
            <person name="Stolte C."/>
            <person name="Sykes S."/>
            <person name="Walk T."/>
            <person name="White J."/>
            <person name="Yandava C."/>
            <person name="Klein B."/>
            <person name="McEwen J.G."/>
            <person name="Puccia R."/>
            <person name="Goldman G.H."/>
            <person name="Felipe M.S."/>
            <person name="Nino-Vega G."/>
            <person name="San-Blas G."/>
            <person name="Taylor J."/>
            <person name="Mendoza L."/>
            <person name="Galagan J."/>
            <person name="Nusbaum C."/>
            <person name="Birren B."/>
        </authorList>
    </citation>
    <scope>NUCLEOTIDE SEQUENCE</scope>
    <source>
        <strain evidence="2">G186AR</strain>
    </source>
</reference>
<organism evidence="2 3">
    <name type="scientific">Ajellomyces capsulatus (strain G186AR / H82 / ATCC MYA-2454 / RMSCC 2432)</name>
    <name type="common">Darling's disease fungus</name>
    <name type="synonym">Histoplasma capsulatum</name>
    <dbReference type="NCBI Taxonomy" id="447093"/>
    <lineage>
        <taxon>Eukaryota</taxon>
        <taxon>Fungi</taxon>
        <taxon>Dikarya</taxon>
        <taxon>Ascomycota</taxon>
        <taxon>Pezizomycotina</taxon>
        <taxon>Eurotiomycetes</taxon>
        <taxon>Eurotiomycetidae</taxon>
        <taxon>Onygenales</taxon>
        <taxon>Ajellomycetaceae</taxon>
        <taxon>Histoplasma</taxon>
    </lineage>
</organism>
<evidence type="ECO:0000313" key="2">
    <source>
        <dbReference type="EMBL" id="EEH04515.1"/>
    </source>
</evidence>
<accession>C0NVH6</accession>
<evidence type="ECO:0000256" key="1">
    <source>
        <dbReference type="SAM" id="MobiDB-lite"/>
    </source>
</evidence>
<dbReference type="Proteomes" id="UP000001631">
    <property type="component" value="Unassembled WGS sequence"/>
</dbReference>
<dbReference type="InParanoid" id="C0NVH6"/>
<keyword evidence="3" id="KW-1185">Reference proteome</keyword>
<gene>
    <name evidence="2" type="ORF">HCBG_07156</name>
</gene>
<dbReference type="HOGENOM" id="CLU_148123_0_0_1"/>